<accession>A0ABU0S8E6</accession>
<proteinExistence type="predicted"/>
<protein>
    <submittedName>
        <fullName evidence="1">Uncharacterized protein</fullName>
    </submittedName>
</protein>
<comment type="caution">
    <text evidence="1">The sequence shown here is derived from an EMBL/GenBank/DDBJ whole genome shotgun (WGS) entry which is preliminary data.</text>
</comment>
<evidence type="ECO:0000313" key="1">
    <source>
        <dbReference type="EMBL" id="MDQ0997027.1"/>
    </source>
</evidence>
<sequence>MDAFPEREHEKYMVRLITREMIVELPGKGSVKILPHNSSNLYSIEFKGLKSPEHLKGKYTTLHEASTELRKYLDDNKIEFGEIERYASMDDRRYF</sequence>
<gene>
    <name evidence="1" type="ORF">QFZ34_002209</name>
</gene>
<dbReference type="EMBL" id="JAUSZT010000003">
    <property type="protein sequence ID" value="MDQ0997027.1"/>
    <property type="molecule type" value="Genomic_DNA"/>
</dbReference>
<keyword evidence="2" id="KW-1185">Reference proteome</keyword>
<evidence type="ECO:0000313" key="2">
    <source>
        <dbReference type="Proteomes" id="UP001237780"/>
    </source>
</evidence>
<dbReference type="Proteomes" id="UP001237780">
    <property type="component" value="Unassembled WGS sequence"/>
</dbReference>
<dbReference type="RefSeq" id="WP_307280514.1">
    <property type="nucleotide sequence ID" value="NZ_JAUSZT010000003.1"/>
</dbReference>
<reference evidence="1 2" key="1">
    <citation type="submission" date="2023-07" db="EMBL/GenBank/DDBJ databases">
        <title>Comparative genomics of wheat-associated soil bacteria to identify genetic determinants of phenazine resistance.</title>
        <authorList>
            <person name="Mouncey N."/>
        </authorList>
    </citation>
    <scope>NUCLEOTIDE SEQUENCE [LARGE SCALE GENOMIC DNA]</scope>
    <source>
        <strain evidence="1 2">W4I11</strain>
    </source>
</reference>
<organism evidence="1 2">
    <name type="scientific">Phyllobacterium ifriqiyense</name>
    <dbReference type="NCBI Taxonomy" id="314238"/>
    <lineage>
        <taxon>Bacteria</taxon>
        <taxon>Pseudomonadati</taxon>
        <taxon>Pseudomonadota</taxon>
        <taxon>Alphaproteobacteria</taxon>
        <taxon>Hyphomicrobiales</taxon>
        <taxon>Phyllobacteriaceae</taxon>
        <taxon>Phyllobacterium</taxon>
    </lineage>
</organism>
<name>A0ABU0S8E6_9HYPH</name>